<organism evidence="3 4">
    <name type="scientific">Nocardioides panacis</name>
    <dbReference type="NCBI Taxonomy" id="2849501"/>
    <lineage>
        <taxon>Bacteria</taxon>
        <taxon>Bacillati</taxon>
        <taxon>Actinomycetota</taxon>
        <taxon>Actinomycetes</taxon>
        <taxon>Propionibacteriales</taxon>
        <taxon>Nocardioidaceae</taxon>
        <taxon>Nocardioides</taxon>
    </lineage>
</organism>
<dbReference type="Pfam" id="PF26604">
    <property type="entry name" value="CBU_0592"/>
    <property type="match status" value="1"/>
</dbReference>
<dbReference type="EMBL" id="CP077062">
    <property type="protein sequence ID" value="QWZ07545.1"/>
    <property type="molecule type" value="Genomic_DNA"/>
</dbReference>
<dbReference type="AlphaFoldDB" id="A0A975SY34"/>
<evidence type="ECO:0000256" key="1">
    <source>
        <dbReference type="SAM" id="Phobius"/>
    </source>
</evidence>
<dbReference type="NCBIfam" id="NF047864">
    <property type="entry name" value="CBU_0592_membra"/>
    <property type="match status" value="1"/>
</dbReference>
<keyword evidence="4" id="KW-1185">Reference proteome</keyword>
<evidence type="ECO:0000313" key="3">
    <source>
        <dbReference type="EMBL" id="QWZ07545.1"/>
    </source>
</evidence>
<proteinExistence type="predicted"/>
<protein>
    <recommendedName>
        <fullName evidence="2">CBU-0592-like domain-containing protein</fullName>
    </recommendedName>
</protein>
<dbReference type="Proteomes" id="UP000683575">
    <property type="component" value="Chromosome"/>
</dbReference>
<reference evidence="3" key="1">
    <citation type="submission" date="2021-06" db="EMBL/GenBank/DDBJ databases">
        <title>Complete genome sequence of Nocardioides sp. G188.</title>
        <authorList>
            <person name="Im W.-T."/>
        </authorList>
    </citation>
    <scope>NUCLEOTIDE SEQUENCE</scope>
    <source>
        <strain evidence="3">G188</strain>
    </source>
</reference>
<accession>A0A975SY34</accession>
<gene>
    <name evidence="3" type="ORF">KRR39_19260</name>
</gene>
<keyword evidence="1" id="KW-0812">Transmembrane</keyword>
<feature type="transmembrane region" description="Helical" evidence="1">
    <location>
        <begin position="55"/>
        <end position="74"/>
    </location>
</feature>
<dbReference type="KEGG" id="nps:KRR39_19260"/>
<evidence type="ECO:0000313" key="4">
    <source>
        <dbReference type="Proteomes" id="UP000683575"/>
    </source>
</evidence>
<name>A0A975SY34_9ACTN</name>
<dbReference type="InterPro" id="IPR058058">
    <property type="entry name" value="CBU_0592-like"/>
</dbReference>
<sequence length="90" mass="9460">MKQLIQIAGSLCVLVPFVLAQFGRLDTRSVAYTGLNLIGSTVLSVQAAQGRQWGFLLLEGVWAGVSLVALLRAVSGGVDESPTTLDRAST</sequence>
<evidence type="ECO:0000259" key="2">
    <source>
        <dbReference type="Pfam" id="PF26604"/>
    </source>
</evidence>
<keyword evidence="1" id="KW-0472">Membrane</keyword>
<keyword evidence="1" id="KW-1133">Transmembrane helix</keyword>
<dbReference type="RefSeq" id="WP_216939056.1">
    <property type="nucleotide sequence ID" value="NZ_CP077062.1"/>
</dbReference>
<feature type="domain" description="CBU-0592-like" evidence="2">
    <location>
        <begin position="3"/>
        <end position="74"/>
    </location>
</feature>